<dbReference type="AlphaFoldDB" id="A0ABD3GSL9"/>
<name>A0ABD3GSL9_9MARC</name>
<evidence type="ECO:0008006" key="5">
    <source>
        <dbReference type="Google" id="ProtNLM"/>
    </source>
</evidence>
<keyword evidence="2" id="KW-0456">Lyase</keyword>
<evidence type="ECO:0000256" key="1">
    <source>
        <dbReference type="ARBA" id="ARBA00007946"/>
    </source>
</evidence>
<accession>A0ABD3GSL9</accession>
<dbReference type="Pfam" id="PF06330">
    <property type="entry name" value="TRI5"/>
    <property type="match status" value="1"/>
</dbReference>
<comment type="similarity">
    <text evidence="1">Belongs to the trichodiene synthase family.</text>
</comment>
<protein>
    <recommendedName>
        <fullName evidence="5">Terpenoid synthase</fullName>
    </recommendedName>
</protein>
<dbReference type="InterPro" id="IPR008949">
    <property type="entry name" value="Isoprenoid_synthase_dom_sf"/>
</dbReference>
<proteinExistence type="inferred from homology"/>
<gene>
    <name evidence="3" type="ORF">R1sor_000255</name>
</gene>
<dbReference type="Gene3D" id="1.10.600.10">
    <property type="entry name" value="Farnesyl Diphosphate Synthase"/>
    <property type="match status" value="1"/>
</dbReference>
<dbReference type="EMBL" id="JBJQOH010000006">
    <property type="protein sequence ID" value="KAL3682233.1"/>
    <property type="molecule type" value="Genomic_DNA"/>
</dbReference>
<organism evidence="3 4">
    <name type="scientific">Riccia sorocarpa</name>
    <dbReference type="NCBI Taxonomy" id="122646"/>
    <lineage>
        <taxon>Eukaryota</taxon>
        <taxon>Viridiplantae</taxon>
        <taxon>Streptophyta</taxon>
        <taxon>Embryophyta</taxon>
        <taxon>Marchantiophyta</taxon>
        <taxon>Marchantiopsida</taxon>
        <taxon>Marchantiidae</taxon>
        <taxon>Marchantiales</taxon>
        <taxon>Ricciaceae</taxon>
        <taxon>Riccia</taxon>
    </lineage>
</organism>
<evidence type="ECO:0000256" key="2">
    <source>
        <dbReference type="ARBA" id="ARBA00023239"/>
    </source>
</evidence>
<evidence type="ECO:0000313" key="3">
    <source>
        <dbReference type="EMBL" id="KAL3682233.1"/>
    </source>
</evidence>
<evidence type="ECO:0000313" key="4">
    <source>
        <dbReference type="Proteomes" id="UP001633002"/>
    </source>
</evidence>
<dbReference type="GO" id="GO:0016829">
    <property type="term" value="F:lyase activity"/>
    <property type="evidence" value="ECO:0007669"/>
    <property type="project" value="UniProtKB-KW"/>
</dbReference>
<comment type="caution">
    <text evidence="3">The sequence shown here is derived from an EMBL/GenBank/DDBJ whole genome shotgun (WGS) entry which is preliminary data.</text>
</comment>
<dbReference type="SUPFAM" id="SSF48576">
    <property type="entry name" value="Terpenoid synthases"/>
    <property type="match status" value="1"/>
</dbReference>
<dbReference type="Proteomes" id="UP001633002">
    <property type="component" value="Unassembled WGS sequence"/>
</dbReference>
<reference evidence="3 4" key="1">
    <citation type="submission" date="2024-09" db="EMBL/GenBank/DDBJ databases">
        <title>Chromosome-scale assembly of Riccia sorocarpa.</title>
        <authorList>
            <person name="Paukszto L."/>
        </authorList>
    </citation>
    <scope>NUCLEOTIDE SEQUENCE [LARGE SCALE GENOMIC DNA]</scope>
    <source>
        <strain evidence="3">LP-2024</strain>
        <tissue evidence="3">Aerial parts of the thallus</tissue>
    </source>
</reference>
<keyword evidence="4" id="KW-1185">Reference proteome</keyword>
<sequence>MGETMDSHLQDAGHTATTGMVSTEGSPVPANVEVTKQPIELLAKEVKAFLHSLNYDDDTMRTAYEKYETPDEYLEPALNRILDDEVNAGRLSHEERVATFNAPSSIGDLVTYLITLISPMYSGCSESNYGPVGLAIIVQGTIDYFVGCILESWNLREMACPATSRRFPAYMRGKTCAGAAYAHFLFPEKVFPEAKCLEIYLPAIPDIASFIGGANDILSYYKESIDEGDKNTYLKTMSRIVGCNAADLWRSTCESQKALIPEITATLSRREDLRQAWLNFRDGYILWHLVEKERYRLHEIGIQFPWE</sequence>
<dbReference type="InterPro" id="IPR024652">
    <property type="entry name" value="Trichodiene_synth"/>
</dbReference>